<comment type="caution">
    <text evidence="1">The sequence shown here is derived from an EMBL/GenBank/DDBJ whole genome shotgun (WGS) entry which is preliminary data.</text>
</comment>
<evidence type="ECO:0008006" key="3">
    <source>
        <dbReference type="Google" id="ProtNLM"/>
    </source>
</evidence>
<dbReference type="AlphaFoldDB" id="A0A0T6DSD4"/>
<gene>
    <name evidence="1" type="ORF">AS194_08115</name>
</gene>
<accession>A0A0T6DSD4</accession>
<dbReference type="STRING" id="554343.AS194_08115"/>
<dbReference type="EMBL" id="LNDJ01000065">
    <property type="protein sequence ID" value="KRU22502.1"/>
    <property type="molecule type" value="Genomic_DNA"/>
</dbReference>
<proteinExistence type="predicted"/>
<dbReference type="Proteomes" id="UP000051202">
    <property type="component" value="Unassembled WGS sequence"/>
</dbReference>
<sequence length="301" mass="32883">MQVSGIRIKHELASTILKVNITKNISLPAFALSLAVLPITVQASNVQTYVIDTYGGVSLLPVVRQQLNNSADGGTVSIYQGKLVLITTPRNYQMIQQLLTQIDRQPQALTVAVRVGNSSSVQDNTRQGQVIITNRGIQGAGVINQYNRQQQGSSLYQVRTLSGSAASISTGTLYSLTQNYRATIQPNYHYPADRQPNAQIIIQQQVLLPTTQGIAITPRLLPNGQVEVRLSQVEERLARSNSSYNRYGTSSNSIQSQSLNNTIIVPRGQWVTIGEISQRSVNSGSRTVKSTNTVPIELLVQ</sequence>
<protein>
    <recommendedName>
        <fullName evidence="3">Secretin</fullName>
    </recommendedName>
</protein>
<organism evidence="1 2">
    <name type="scientific">Psychrobacter piscatorii</name>
    <dbReference type="NCBI Taxonomy" id="554343"/>
    <lineage>
        <taxon>Bacteria</taxon>
        <taxon>Pseudomonadati</taxon>
        <taxon>Pseudomonadota</taxon>
        <taxon>Gammaproteobacteria</taxon>
        <taxon>Moraxellales</taxon>
        <taxon>Moraxellaceae</taxon>
        <taxon>Psychrobacter</taxon>
    </lineage>
</organism>
<name>A0A0T6DSD4_9GAMM</name>
<reference evidence="1 2" key="1">
    <citation type="submission" date="2015-11" db="EMBL/GenBank/DDBJ databases">
        <title>Permanent draft genome of Psychrobacter piscatorii LQ58.</title>
        <authorList>
            <person name="Zhou M."/>
            <person name="Dong B."/>
            <person name="Liu Q."/>
        </authorList>
    </citation>
    <scope>NUCLEOTIDE SEQUENCE [LARGE SCALE GENOMIC DNA]</scope>
    <source>
        <strain evidence="1 2">LQ58</strain>
    </source>
</reference>
<keyword evidence="2" id="KW-1185">Reference proteome</keyword>
<evidence type="ECO:0000313" key="1">
    <source>
        <dbReference type="EMBL" id="KRU22502.1"/>
    </source>
</evidence>
<evidence type="ECO:0000313" key="2">
    <source>
        <dbReference type="Proteomes" id="UP000051202"/>
    </source>
</evidence>